<dbReference type="InterPro" id="IPR052340">
    <property type="entry name" value="RNase_Y/CdgJ"/>
</dbReference>
<organism evidence="2 3">
    <name type="scientific">Rhodoferax aquaticus</name>
    <dbReference type="NCBI Taxonomy" id="2527691"/>
    <lineage>
        <taxon>Bacteria</taxon>
        <taxon>Pseudomonadati</taxon>
        <taxon>Pseudomonadota</taxon>
        <taxon>Betaproteobacteria</taxon>
        <taxon>Burkholderiales</taxon>
        <taxon>Comamonadaceae</taxon>
        <taxon>Rhodoferax</taxon>
    </lineage>
</organism>
<accession>A0A515EVC4</accession>
<dbReference type="AlphaFoldDB" id="A0A515EVC4"/>
<sequence>MHLDDLLDSELALPSIPRAVAMVLSELDSPDPDLRAISQHINTDIGLTTRLLALANSAQYQLAYRIGSVSDALAVLGLNQVRALTTAAAMSGAFKNVPGLDMQQFWTYSLNVAKLSRKLARNAKANSAIAFTAGLVHASGELVMHVGMPEQMAWLNDRVGPLSLKRAKAEHQLLGYTYAEVGAGFAKHWKFPLAIVEAIEHQRAPFDNKVYEALAGVVHLSSWRARAQEAGYGDAQLTDSFPDEVALALGMDIDEVMQRDPIDWTSQQESAGML</sequence>
<evidence type="ECO:0000313" key="2">
    <source>
        <dbReference type="EMBL" id="QDL56640.1"/>
    </source>
</evidence>
<dbReference type="PROSITE" id="PS51833">
    <property type="entry name" value="HDOD"/>
    <property type="match status" value="1"/>
</dbReference>
<dbReference type="Proteomes" id="UP000317365">
    <property type="component" value="Chromosome"/>
</dbReference>
<keyword evidence="3" id="KW-1185">Reference proteome</keyword>
<reference evidence="3" key="2">
    <citation type="journal article" date="2020" name="Int. J. Syst. Evol. Microbiol.">
        <title>Genomic insights into a novel species Rhodoferax aquaticus sp. nov., isolated from freshwater.</title>
        <authorList>
            <person name="Li T."/>
            <person name="Zhuo Y."/>
            <person name="Jin C.Z."/>
            <person name="Wu X."/>
            <person name="Ko S.R."/>
            <person name="Jin F.J."/>
            <person name="Ahn C.Y."/>
            <person name="Oh H.M."/>
            <person name="Lee H.G."/>
            <person name="Jin L."/>
        </authorList>
    </citation>
    <scope>NUCLEOTIDE SEQUENCE [LARGE SCALE GENOMIC DNA]</scope>
    <source>
        <strain evidence="3">Gr-4</strain>
    </source>
</reference>
<name>A0A515EVC4_9BURK</name>
<dbReference type="EMBL" id="CP036282">
    <property type="protein sequence ID" value="QDL56640.1"/>
    <property type="molecule type" value="Genomic_DNA"/>
</dbReference>
<protein>
    <submittedName>
        <fullName evidence="2">HDOD domain-containing protein</fullName>
    </submittedName>
</protein>
<evidence type="ECO:0000313" key="3">
    <source>
        <dbReference type="Proteomes" id="UP000317365"/>
    </source>
</evidence>
<gene>
    <name evidence="2" type="ORF">EXZ61_02990</name>
</gene>
<dbReference type="PANTHER" id="PTHR33525:SF3">
    <property type="entry name" value="RIBONUCLEASE Y"/>
    <property type="match status" value="1"/>
</dbReference>
<dbReference type="Gene3D" id="1.10.3210.10">
    <property type="entry name" value="Hypothetical protein af1432"/>
    <property type="match status" value="1"/>
</dbReference>
<proteinExistence type="predicted"/>
<feature type="domain" description="HDOD" evidence="1">
    <location>
        <begin position="13"/>
        <end position="205"/>
    </location>
</feature>
<evidence type="ECO:0000259" key="1">
    <source>
        <dbReference type="PROSITE" id="PS51833"/>
    </source>
</evidence>
<dbReference type="InterPro" id="IPR013976">
    <property type="entry name" value="HDOD"/>
</dbReference>
<reference evidence="3" key="1">
    <citation type="submission" date="2019-02" db="EMBL/GenBank/DDBJ databases">
        <title>Complete genome sequence of Rhodoferax sp. Gr-4.</title>
        <authorList>
            <person name="Jin L."/>
        </authorList>
    </citation>
    <scope>NUCLEOTIDE SEQUENCE [LARGE SCALE GENOMIC DNA]</scope>
    <source>
        <strain evidence="3">Gr-4</strain>
    </source>
</reference>
<dbReference type="Pfam" id="PF08668">
    <property type="entry name" value="HDOD"/>
    <property type="match status" value="1"/>
</dbReference>
<dbReference type="KEGG" id="rhg:EXZ61_02990"/>
<dbReference type="SUPFAM" id="SSF109604">
    <property type="entry name" value="HD-domain/PDEase-like"/>
    <property type="match status" value="1"/>
</dbReference>
<dbReference type="PANTHER" id="PTHR33525">
    <property type="match status" value="1"/>
</dbReference>